<dbReference type="InterPro" id="IPR054542">
    <property type="entry name" value="Cys_met_metab_PP"/>
</dbReference>
<dbReference type="GO" id="GO:0019346">
    <property type="term" value="P:transsulfuration"/>
    <property type="evidence" value="ECO:0007669"/>
    <property type="project" value="InterPro"/>
</dbReference>
<feature type="region of interest" description="Disordered" evidence="10">
    <location>
        <begin position="1"/>
        <end position="20"/>
    </location>
</feature>
<dbReference type="InterPro" id="IPR000277">
    <property type="entry name" value="Cys/Met-Metab_PyrdxlP-dep_enz"/>
</dbReference>
<dbReference type="PROSITE" id="PS00868">
    <property type="entry name" value="CYS_MET_METAB_PP"/>
    <property type="match status" value="1"/>
</dbReference>
<keyword evidence="5 9" id="KW-0663">Pyridoxal phosphate</keyword>
<organism evidence="11">
    <name type="scientific">Fagus sylvatica</name>
    <name type="common">Beechnut</name>
    <dbReference type="NCBI Taxonomy" id="28930"/>
    <lineage>
        <taxon>Eukaryota</taxon>
        <taxon>Viridiplantae</taxon>
        <taxon>Streptophyta</taxon>
        <taxon>Embryophyta</taxon>
        <taxon>Tracheophyta</taxon>
        <taxon>Spermatophyta</taxon>
        <taxon>Magnoliopsida</taxon>
        <taxon>eudicotyledons</taxon>
        <taxon>Gunneridae</taxon>
        <taxon>Pentapetalae</taxon>
        <taxon>rosids</taxon>
        <taxon>fabids</taxon>
        <taxon>Fagales</taxon>
        <taxon>Fagaceae</taxon>
        <taxon>Fagus</taxon>
    </lineage>
</organism>
<dbReference type="GO" id="GO:0030170">
    <property type="term" value="F:pyridoxal phosphate binding"/>
    <property type="evidence" value="ECO:0007669"/>
    <property type="project" value="InterPro"/>
</dbReference>
<gene>
    <name evidence="11" type="ORF">FSB_LOCUS20410</name>
</gene>
<evidence type="ECO:0000256" key="5">
    <source>
        <dbReference type="ARBA" id="ARBA00022898"/>
    </source>
</evidence>
<accession>A0A2N9FZ45</accession>
<comment type="similarity">
    <text evidence="2 9">Belongs to the trans-sulfuration enzymes family.</text>
</comment>
<evidence type="ECO:0000256" key="10">
    <source>
        <dbReference type="SAM" id="MobiDB-lite"/>
    </source>
</evidence>
<dbReference type="PANTHER" id="PTHR11808">
    <property type="entry name" value="TRANS-SULFURATION ENZYME FAMILY MEMBER"/>
    <property type="match status" value="1"/>
</dbReference>
<dbReference type="FunFam" id="3.90.1150.10:FF:000013">
    <property type="entry name" value="Cystathionine beta-lyase"/>
    <property type="match status" value="1"/>
</dbReference>
<evidence type="ECO:0000256" key="6">
    <source>
        <dbReference type="ARBA" id="ARBA00023167"/>
    </source>
</evidence>
<evidence type="ECO:0000256" key="3">
    <source>
        <dbReference type="ARBA" id="ARBA00012224"/>
    </source>
</evidence>
<proteinExistence type="inferred from homology"/>
<dbReference type="Pfam" id="PF01053">
    <property type="entry name" value="Cys_Met_Meta_PP"/>
    <property type="match status" value="1"/>
</dbReference>
<dbReference type="InterPro" id="IPR015424">
    <property type="entry name" value="PyrdxlP-dep_Trfase"/>
</dbReference>
<evidence type="ECO:0000256" key="1">
    <source>
        <dbReference type="ARBA" id="ARBA00001933"/>
    </source>
</evidence>
<keyword evidence="6" id="KW-0486">Methionine biosynthesis</keyword>
<dbReference type="InterPro" id="IPR015422">
    <property type="entry name" value="PyrdxlP-dep_Trfase_small"/>
</dbReference>
<dbReference type="PANTHER" id="PTHR11808:SF50">
    <property type="entry name" value="CYSTATHIONINE BETA-LYASE"/>
    <property type="match status" value="1"/>
</dbReference>
<dbReference type="InterPro" id="IPR015421">
    <property type="entry name" value="PyrdxlP-dep_Trfase_major"/>
</dbReference>
<name>A0A2N9FZ45_FAGSY</name>
<dbReference type="AlphaFoldDB" id="A0A2N9FZ45"/>
<dbReference type="Gene3D" id="3.40.640.10">
    <property type="entry name" value="Type I PLP-dependent aspartate aminotransferase-like (Major domain)"/>
    <property type="match status" value="1"/>
</dbReference>
<dbReference type="EMBL" id="OIVN01001314">
    <property type="protein sequence ID" value="SPC92528.1"/>
    <property type="molecule type" value="Genomic_DNA"/>
</dbReference>
<keyword evidence="4" id="KW-0028">Amino-acid biosynthesis</keyword>
<reference evidence="11" key="1">
    <citation type="submission" date="2018-02" db="EMBL/GenBank/DDBJ databases">
        <authorList>
            <person name="Cohen D.B."/>
            <person name="Kent A.D."/>
        </authorList>
    </citation>
    <scope>NUCLEOTIDE SEQUENCE</scope>
</reference>
<dbReference type="GO" id="GO:0005737">
    <property type="term" value="C:cytoplasm"/>
    <property type="evidence" value="ECO:0007669"/>
    <property type="project" value="TreeGrafter"/>
</dbReference>
<protein>
    <recommendedName>
        <fullName evidence="3">cysteine-S-conjugate beta-lyase</fullName>
        <ecNumber evidence="3">4.4.1.13</ecNumber>
    </recommendedName>
    <alternativeName>
        <fullName evidence="8">Cysteine-S-conjugate beta-lyase</fullName>
    </alternativeName>
</protein>
<evidence type="ECO:0000256" key="8">
    <source>
        <dbReference type="ARBA" id="ARBA00047213"/>
    </source>
</evidence>
<evidence type="ECO:0000313" key="11">
    <source>
        <dbReference type="EMBL" id="SPC92528.1"/>
    </source>
</evidence>
<dbReference type="EC" id="4.4.1.13" evidence="3"/>
<evidence type="ECO:0000256" key="2">
    <source>
        <dbReference type="ARBA" id="ARBA00009077"/>
    </source>
</evidence>
<dbReference type="Gene3D" id="3.90.1150.10">
    <property type="entry name" value="Aspartate Aminotransferase, domain 1"/>
    <property type="match status" value="1"/>
</dbReference>
<keyword evidence="7" id="KW-0456">Lyase</keyword>
<dbReference type="SUPFAM" id="SSF53383">
    <property type="entry name" value="PLP-dependent transferases"/>
    <property type="match status" value="1"/>
</dbReference>
<dbReference type="GO" id="GO:0009086">
    <property type="term" value="P:methionine biosynthetic process"/>
    <property type="evidence" value="ECO:0007669"/>
    <property type="project" value="UniProtKB-KW"/>
</dbReference>
<dbReference type="GO" id="GO:0047804">
    <property type="term" value="F:cysteine-S-conjugate beta-lyase activity"/>
    <property type="evidence" value="ECO:0007669"/>
    <property type="project" value="UniProtKB-EC"/>
</dbReference>
<evidence type="ECO:0000256" key="7">
    <source>
        <dbReference type="ARBA" id="ARBA00023239"/>
    </source>
</evidence>
<evidence type="ECO:0000256" key="4">
    <source>
        <dbReference type="ARBA" id="ARBA00022605"/>
    </source>
</evidence>
<comment type="cofactor">
    <cofactor evidence="1 9">
        <name>pyridoxal 5'-phosphate</name>
        <dbReference type="ChEBI" id="CHEBI:597326"/>
    </cofactor>
</comment>
<evidence type="ECO:0000256" key="9">
    <source>
        <dbReference type="RuleBase" id="RU362118"/>
    </source>
</evidence>
<sequence>MQPSATERGRYQYTRSGNPTRDALERRVDTSNLVDVASAIGSETKLVWLESPTNPQQKISDIRKIAEVAHAHGALLLVDNSIMSPVLSQPLTLGAGCEHSAIDIVMHSATKFISGHSDVMGGVLAVRGESLAKDLYFVQDVEGSGLAPFDCWICLRGIKTMALRIEKQQENAQKIAEYLASHPRVKKVNYAGLSDHPGHDLHYSQVHLLQAKGAGAVLSFFTGSVALSKHIVETTKYFSITVSFGSVKSLISMPSFMSHASIPAAVREARGLTDDLVRIAVGIEDVNDLIADLDNAIRTGPL</sequence>